<comment type="similarity">
    <text evidence="4">Belongs to the TRAFAC class translation factor GTPase superfamily. Bms1-like GTPase family. TSR1 subfamily.</text>
</comment>
<dbReference type="InterPro" id="IPR030387">
    <property type="entry name" value="G_Bms1/Tsr1_dom"/>
</dbReference>
<dbReference type="Pfam" id="PF08142">
    <property type="entry name" value="AARP2CN"/>
    <property type="match status" value="1"/>
</dbReference>
<dbReference type="GO" id="GO:0034511">
    <property type="term" value="F:U3 snoRNA binding"/>
    <property type="evidence" value="ECO:0007669"/>
    <property type="project" value="TreeGrafter"/>
</dbReference>
<feature type="region of interest" description="Disordered" evidence="5">
    <location>
        <begin position="1"/>
        <end position="34"/>
    </location>
</feature>
<dbReference type="InterPro" id="IPR012948">
    <property type="entry name" value="AARP2CN"/>
</dbReference>
<dbReference type="GO" id="GO:0005730">
    <property type="term" value="C:nucleolus"/>
    <property type="evidence" value="ECO:0007669"/>
    <property type="project" value="UniProtKB-SubCell"/>
</dbReference>
<evidence type="ECO:0000313" key="8">
    <source>
        <dbReference type="Proteomes" id="UP000195570"/>
    </source>
</evidence>
<accession>A0A1G4I0R2</accession>
<dbReference type="GO" id="GO:0030688">
    <property type="term" value="C:preribosome, small subunit precursor"/>
    <property type="evidence" value="ECO:0007669"/>
    <property type="project" value="TreeGrafter"/>
</dbReference>
<dbReference type="PANTHER" id="PTHR12858:SF1">
    <property type="entry name" value="PRE-RRNA-PROCESSING PROTEIN TSR1 HOMOLOG"/>
    <property type="match status" value="1"/>
</dbReference>
<comment type="subcellular location">
    <subcellularLocation>
        <location evidence="1">Nucleus</location>
        <location evidence="1">Nucleolus</location>
    </subcellularLocation>
</comment>
<dbReference type="GO" id="GO:0005525">
    <property type="term" value="F:GTP binding"/>
    <property type="evidence" value="ECO:0007669"/>
    <property type="project" value="TreeGrafter"/>
</dbReference>
<proteinExistence type="inferred from homology"/>
<dbReference type="GO" id="GO:0000479">
    <property type="term" value="P:endonucleolytic cleavage of tricistronic rRNA transcript (SSU-rRNA, 5.8S rRNA, LSU-rRNA)"/>
    <property type="evidence" value="ECO:0007669"/>
    <property type="project" value="TreeGrafter"/>
</dbReference>
<dbReference type="SMART" id="SM01362">
    <property type="entry name" value="DUF663"/>
    <property type="match status" value="1"/>
</dbReference>
<organism evidence="7 8">
    <name type="scientific">Trypanosoma equiperdum</name>
    <dbReference type="NCBI Taxonomy" id="5694"/>
    <lineage>
        <taxon>Eukaryota</taxon>
        <taxon>Discoba</taxon>
        <taxon>Euglenozoa</taxon>
        <taxon>Kinetoplastea</taxon>
        <taxon>Metakinetoplastina</taxon>
        <taxon>Trypanosomatida</taxon>
        <taxon>Trypanosomatidae</taxon>
        <taxon>Trypanosoma</taxon>
    </lineage>
</organism>
<reference evidence="7" key="1">
    <citation type="submission" date="2016-09" db="EMBL/GenBank/DDBJ databases">
        <authorList>
            <person name="Hebert L."/>
            <person name="Moumen B."/>
        </authorList>
    </citation>
    <scope>NUCLEOTIDE SEQUENCE [LARGE SCALE GENOMIC DNA]</scope>
    <source>
        <strain evidence="7">OVI</strain>
    </source>
</reference>
<dbReference type="PANTHER" id="PTHR12858">
    <property type="entry name" value="RIBOSOME BIOGENESIS PROTEIN"/>
    <property type="match status" value="1"/>
</dbReference>
<evidence type="ECO:0000256" key="5">
    <source>
        <dbReference type="SAM" id="MobiDB-lite"/>
    </source>
</evidence>
<dbReference type="PROSITE" id="PS51714">
    <property type="entry name" value="G_BMS1"/>
    <property type="match status" value="1"/>
</dbReference>
<dbReference type="SMART" id="SM00785">
    <property type="entry name" value="AARP2CN"/>
    <property type="match status" value="1"/>
</dbReference>
<dbReference type="VEuPathDB" id="TriTrypDB:TEOVI_000014500"/>
<name>A0A1G4I0R2_TRYEQ</name>
<evidence type="ECO:0000256" key="4">
    <source>
        <dbReference type="ARBA" id="ARBA00038288"/>
    </source>
</evidence>
<feature type="domain" description="Bms1-type G" evidence="6">
    <location>
        <begin position="72"/>
        <end position="265"/>
    </location>
</feature>
<dbReference type="GO" id="GO:0003924">
    <property type="term" value="F:GTPase activity"/>
    <property type="evidence" value="ECO:0007669"/>
    <property type="project" value="TreeGrafter"/>
</dbReference>
<evidence type="ECO:0000259" key="6">
    <source>
        <dbReference type="PROSITE" id="PS51714"/>
    </source>
</evidence>
<protein>
    <submittedName>
        <fullName evidence="7">Pre-rrna-processing protein tsr1 homolog</fullName>
    </submittedName>
</protein>
<dbReference type="Proteomes" id="UP000195570">
    <property type="component" value="Unassembled WGS sequence"/>
</dbReference>
<dbReference type="EMBL" id="CZPT02000244">
    <property type="protein sequence ID" value="SCU65204.1"/>
    <property type="molecule type" value="Genomic_DNA"/>
</dbReference>
<dbReference type="InterPro" id="IPR007034">
    <property type="entry name" value="BMS1_TSR1_C"/>
</dbReference>
<dbReference type="InterPro" id="IPR039761">
    <property type="entry name" value="Bms1/Tsr1"/>
</dbReference>
<evidence type="ECO:0000313" key="7">
    <source>
        <dbReference type="EMBL" id="SCU65204.1"/>
    </source>
</evidence>
<feature type="compositionally biased region" description="Basic residues" evidence="5">
    <location>
        <begin position="1"/>
        <end position="13"/>
    </location>
</feature>
<evidence type="ECO:0000256" key="1">
    <source>
        <dbReference type="ARBA" id="ARBA00004604"/>
    </source>
</evidence>
<gene>
    <name evidence="7" type="ORF">TEOVI_000014500</name>
</gene>
<dbReference type="GeneID" id="92374085"/>
<comment type="caution">
    <text evidence="7">The sequence shown here is derived from an EMBL/GenBank/DDBJ whole genome shotgun (WGS) entry which is preliminary data.</text>
</comment>
<evidence type="ECO:0000256" key="3">
    <source>
        <dbReference type="ARBA" id="ARBA00023242"/>
    </source>
</evidence>
<dbReference type="Pfam" id="PF04950">
    <property type="entry name" value="RIBIOP_C"/>
    <property type="match status" value="1"/>
</dbReference>
<dbReference type="AlphaFoldDB" id="A0A1G4I0R2"/>
<evidence type="ECO:0000256" key="2">
    <source>
        <dbReference type="ARBA" id="ARBA00022517"/>
    </source>
</evidence>
<keyword evidence="2" id="KW-0690">Ribosome biogenesis</keyword>
<dbReference type="RefSeq" id="XP_067076841.1">
    <property type="nucleotide sequence ID" value="XM_067220740.1"/>
</dbReference>
<keyword evidence="3" id="KW-0539">Nucleus</keyword>
<dbReference type="GO" id="GO:0000462">
    <property type="term" value="P:maturation of SSU-rRNA from tricistronic rRNA transcript (SSU-rRNA, 5.8S rRNA, LSU-rRNA)"/>
    <property type="evidence" value="ECO:0007669"/>
    <property type="project" value="TreeGrafter"/>
</dbReference>
<keyword evidence="8" id="KW-1185">Reference proteome</keyword>
<sequence>MARNKAHKQRFASKRAVSGLAKGRTIPTKKESVKALHPLEAKERSRQSLAALRDKKRANALQQKRIGKISGLPRAVGVLPANESANTNVVIRGLCFSLGSEVRDTCLPFTASSKEKKASFTFMSERNGNLQSCVDIGKVADFLVLALDVSRSVQEMIRNVQESMEVEDCDDVGSVVATTWYGDIGLCITAFTRELIAALNAQGVPSVAVVLQNLDTFTEKQRHKVIKVHQRYFLSVLPETTKVFTVIDQGDYDPVLRHLHVAKLRSLAWRDQHPYLIVEEGYFDDDAQKLVVGGYLRGMALSAEQLIHLTNHGTFQIENICRGDPRGDEAQVIDSCEKAHRESLDYVQVNATLDDADGPTEEDIAYHKSIGFKKVKVPEGVSDYQAAWYEFEGSDINSETDIGESVPGDDEYAASDHFSQGTLRTTVDFLKVEDVIRLERMNDDERAAEIQRLKEESEEDAWNPDIVDTPFNLPARQRFMKYRGLKSFQTGKWDAAENLPPHYAYIYKLQGITRIREAALAKCASGSVATEQFVYITLVDVPSKVWRSAVEGGCIIASGQLEHEQKWSVLHFRIQRSSDCDEPIKSKIPMLAHIGFRKFYVSPIFSDITTSDRTKFARFFHPNEKFCMASFFGPISYQPCPILLFEVPSLEEQNEDNSLHLACFGGALPPNPDLLVLKRAVLTGRVATIHKKQIVVKYMFFNDEDVQWFQSVDLRTRLGRRGKIIKAVGTRGLFKASLNDQVMQHDLVCMDLYKRVFPKWTTLPFCISDVPKVVAEE</sequence>